<evidence type="ECO:0000313" key="3">
    <source>
        <dbReference type="Proteomes" id="UP001139089"/>
    </source>
</evidence>
<feature type="compositionally biased region" description="Gly residues" evidence="1">
    <location>
        <begin position="41"/>
        <end position="86"/>
    </location>
</feature>
<feature type="region of interest" description="Disordered" evidence="1">
    <location>
        <begin position="40"/>
        <end position="109"/>
    </location>
</feature>
<gene>
    <name evidence="2" type="ORF">LRX75_10440</name>
</gene>
<comment type="caution">
    <text evidence="2">The sequence shown here is derived from an EMBL/GenBank/DDBJ whole genome shotgun (WGS) entry which is preliminary data.</text>
</comment>
<dbReference type="Proteomes" id="UP001139089">
    <property type="component" value="Unassembled WGS sequence"/>
</dbReference>
<evidence type="ECO:0000313" key="2">
    <source>
        <dbReference type="EMBL" id="MCD7109463.1"/>
    </source>
</evidence>
<dbReference type="AlphaFoldDB" id="A0A9X1NS89"/>
<accession>A0A9X1NS89</accession>
<evidence type="ECO:0008006" key="4">
    <source>
        <dbReference type="Google" id="ProtNLM"/>
    </source>
</evidence>
<evidence type="ECO:0000256" key="1">
    <source>
        <dbReference type="SAM" id="MobiDB-lite"/>
    </source>
</evidence>
<sequence>MMNGNLFLAGLLGGLLAMAPVRLVLDHAALLETASAFAKNGSGGGNGNGNGNGGGNGNGNGGGNNGNGNGNGGSRGNGGSTGGGNAGAASDAPAASKPDEGAADAQALSVRHRNGFREQLTGGRYVMRDAQGRVVVDRRATRADRDRLKRLTIR</sequence>
<name>A0A9X1NS89_9HYPH</name>
<proteinExistence type="predicted"/>
<dbReference type="RefSeq" id="WP_231814114.1">
    <property type="nucleotide sequence ID" value="NZ_JAJOZR010000006.1"/>
</dbReference>
<organism evidence="2 3">
    <name type="scientific">Rhizobium quercicola</name>
    <dbReference type="NCBI Taxonomy" id="2901226"/>
    <lineage>
        <taxon>Bacteria</taxon>
        <taxon>Pseudomonadati</taxon>
        <taxon>Pseudomonadota</taxon>
        <taxon>Alphaproteobacteria</taxon>
        <taxon>Hyphomicrobiales</taxon>
        <taxon>Rhizobiaceae</taxon>
        <taxon>Rhizobium/Agrobacterium group</taxon>
        <taxon>Rhizobium</taxon>
    </lineage>
</organism>
<feature type="compositionally biased region" description="Low complexity" evidence="1">
    <location>
        <begin position="87"/>
        <end position="96"/>
    </location>
</feature>
<reference evidence="2" key="1">
    <citation type="submission" date="2021-12" db="EMBL/GenBank/DDBJ databases">
        <authorList>
            <person name="Li Y."/>
        </authorList>
    </citation>
    <scope>NUCLEOTIDE SEQUENCE</scope>
    <source>
        <strain evidence="2">DKSPLA3</strain>
    </source>
</reference>
<protein>
    <recommendedName>
        <fullName evidence="4">Glycine-rich cell wall protein</fullName>
    </recommendedName>
</protein>
<dbReference type="EMBL" id="JAJOZR010000006">
    <property type="protein sequence ID" value="MCD7109463.1"/>
    <property type="molecule type" value="Genomic_DNA"/>
</dbReference>
<keyword evidence="3" id="KW-1185">Reference proteome</keyword>